<evidence type="ECO:0000256" key="1">
    <source>
        <dbReference type="SAM" id="MobiDB-lite"/>
    </source>
</evidence>
<name>A0AAN0M714_9RHOB</name>
<gene>
    <name evidence="2" type="ORF">AABB28_00135</name>
</gene>
<dbReference type="EMBL" id="CP151762">
    <property type="protein sequence ID" value="WZU63787.1"/>
    <property type="molecule type" value="Genomic_DNA"/>
</dbReference>
<feature type="region of interest" description="Disordered" evidence="1">
    <location>
        <begin position="117"/>
        <end position="146"/>
    </location>
</feature>
<dbReference type="KEGG" id="yag:AABB28_00135"/>
<dbReference type="AlphaFoldDB" id="A0AAN0M714"/>
<sequence>MAQDEDIDDLVSSVRDFVSHKEPHRSRSRILLDRLILTPDLRVDDTNASEKPTNVAQRGENSAVAVKPLPPVKTYDKAGLEATIAELEAAVTAQFDDWEADEGESFAKSAWAVSAFQNPPNDSSSEAQSGPSFAHSEQITDADTPQSVKAVASSEPAIEQIEDAVTSSVMAGLDEEALRRLVAEIVHDELSGELGERITRNVRKLVRREINRVLTSREMGQV</sequence>
<keyword evidence="3" id="KW-1185">Reference proteome</keyword>
<organism evidence="2 3">
    <name type="scientific">Yoonia algicola</name>
    <dbReference type="NCBI Taxonomy" id="3137368"/>
    <lineage>
        <taxon>Bacteria</taxon>
        <taxon>Pseudomonadati</taxon>
        <taxon>Pseudomonadota</taxon>
        <taxon>Alphaproteobacteria</taxon>
        <taxon>Rhodobacterales</taxon>
        <taxon>Paracoccaceae</taxon>
        <taxon>Yoonia</taxon>
    </lineage>
</organism>
<evidence type="ECO:0000313" key="3">
    <source>
        <dbReference type="Proteomes" id="UP001451782"/>
    </source>
</evidence>
<accession>A0AAN0M714</accession>
<dbReference type="RefSeq" id="WP_342070162.1">
    <property type="nucleotide sequence ID" value="NZ_CP151762.1"/>
</dbReference>
<dbReference type="Proteomes" id="UP001451782">
    <property type="component" value="Chromosome"/>
</dbReference>
<reference evidence="2 3" key="1">
    <citation type="submission" date="2024-04" db="EMBL/GenBank/DDBJ databases">
        <title>Phylogenomic analyses of a clade within the roseobacter group suggest taxonomic reassignments of species of the genera Aestuariivita, Citreicella, Loktanella, Nautella, Pelagibaca, Ruegeria, Thalassobius, Thiobacimonas and Tropicibacter, and the proposal o.</title>
        <authorList>
            <person name="Jeon C.O."/>
        </authorList>
    </citation>
    <scope>NUCLEOTIDE SEQUENCE [LARGE SCALE GENOMIC DNA]</scope>
    <source>
        <strain evidence="2 3">G8-12</strain>
    </source>
</reference>
<evidence type="ECO:0000313" key="2">
    <source>
        <dbReference type="EMBL" id="WZU63787.1"/>
    </source>
</evidence>
<protein>
    <recommendedName>
        <fullName evidence="4">DUF2497 domain-containing protein</fullName>
    </recommendedName>
</protein>
<proteinExistence type="predicted"/>
<evidence type="ECO:0008006" key="4">
    <source>
        <dbReference type="Google" id="ProtNLM"/>
    </source>
</evidence>